<dbReference type="EMBL" id="JALJOR010000002">
    <property type="protein sequence ID" value="KAK9824217.1"/>
    <property type="molecule type" value="Genomic_DNA"/>
</dbReference>
<dbReference type="Proteomes" id="UP001489004">
    <property type="component" value="Unassembled WGS sequence"/>
</dbReference>
<evidence type="ECO:0000313" key="1">
    <source>
        <dbReference type="EMBL" id="KAK9824217.1"/>
    </source>
</evidence>
<sequence length="242" mass="28114">MNNNKNDETALLAGCKGVFSKTSYIGIGNKDKPEPFVHKLPERDGFKGKQMVTVTTKTGRTPDTFFEKKHLYVSEGAPYLDRLKYQDTQKVKKKGFCTSDYSRRDEFSMTFRTEQYRQLLKQEDKFAKRALEMLSTADKDGTTTYLTASLQPAQEHQDEDPVFLYDLVYEKEDNHKSGASKVSRDTKNPTMLSHERKFGKYRTTTRIAHTAPEEFSKPEYARRPLIRDTFYRRTNVFQPIEA</sequence>
<protein>
    <submittedName>
        <fullName evidence="1">Uncharacterized protein</fullName>
    </submittedName>
</protein>
<evidence type="ECO:0000313" key="2">
    <source>
        <dbReference type="Proteomes" id="UP001489004"/>
    </source>
</evidence>
<dbReference type="AlphaFoldDB" id="A0AAW1QRY4"/>
<keyword evidence="2" id="KW-1185">Reference proteome</keyword>
<gene>
    <name evidence="1" type="ORF">WJX72_008614</name>
</gene>
<organism evidence="1 2">
    <name type="scientific">[Myrmecia] bisecta</name>
    <dbReference type="NCBI Taxonomy" id="41462"/>
    <lineage>
        <taxon>Eukaryota</taxon>
        <taxon>Viridiplantae</taxon>
        <taxon>Chlorophyta</taxon>
        <taxon>core chlorophytes</taxon>
        <taxon>Trebouxiophyceae</taxon>
        <taxon>Trebouxiales</taxon>
        <taxon>Trebouxiaceae</taxon>
        <taxon>Myrmecia</taxon>
    </lineage>
</organism>
<reference evidence="1 2" key="1">
    <citation type="journal article" date="2024" name="Nat. Commun.">
        <title>Phylogenomics reveals the evolutionary origins of lichenization in chlorophyte algae.</title>
        <authorList>
            <person name="Puginier C."/>
            <person name="Libourel C."/>
            <person name="Otte J."/>
            <person name="Skaloud P."/>
            <person name="Haon M."/>
            <person name="Grisel S."/>
            <person name="Petersen M."/>
            <person name="Berrin J.G."/>
            <person name="Delaux P.M."/>
            <person name="Dal Grande F."/>
            <person name="Keller J."/>
        </authorList>
    </citation>
    <scope>NUCLEOTIDE SEQUENCE [LARGE SCALE GENOMIC DNA]</scope>
    <source>
        <strain evidence="1 2">SAG 2043</strain>
    </source>
</reference>
<proteinExistence type="predicted"/>
<name>A0AAW1QRY4_9CHLO</name>
<comment type="caution">
    <text evidence="1">The sequence shown here is derived from an EMBL/GenBank/DDBJ whole genome shotgun (WGS) entry which is preliminary data.</text>
</comment>
<accession>A0AAW1QRY4</accession>